<dbReference type="AlphaFoldDB" id="A0A3N0DRL6"/>
<dbReference type="EMBL" id="RJTM01000136">
    <property type="protein sequence ID" value="RNL78126.1"/>
    <property type="molecule type" value="Genomic_DNA"/>
</dbReference>
<sequence length="913" mass="103518">MIKHYFLIFLLCIGHVSRAQEETRDNEAWPAGKIYAKPWTRWWWMGSAVDKKNITGNLSALHKAGIGGVEITPIYGVKGEEENFIGHLSPRWIEMLHHTVKVADSLGMKADMVMGTGWPYGGPQVEPEFAAGKLTFRKYQIKAGKTFDREIEPEDPAHHPHTRLQYVFAYDEGGEFTDLSGHLDENRLRWEADDADYTLYAVFGDKTGQKVKRAAPGGEGLTLDHYSKEAFEDYAKPYDTALKDMKSKLRAVFNDSYEVYGTDYTPRFFEAFKKLRGYDLAPYFPFLLDTIPGETANRVKSDYRETISDLLLENFVDNWTEWAHSNGFESKLQAHGSPGNLIDLYAAADIPECETFGSMPFDIPGLRRETSDIRKGDADRIMLKFASSAAHIAGKPLVSSETFTWLREHFKTALSQCKPEVEELFISGVNHVFLHGTTYAPERAVWPGWKFYASVNFHPNNTIWKDIPDMFSYISRCQAILQEGEPGRDVLLYWPVYDTWGKNLGGSRFFQFKIHALGEWLHGTSFYETANELLDNGYAVDFVSDRFIAQAEAAAGDLQLPGGRYKAIVIPDCEKMPLTTLKKLLELKKQGARIIFLGTPESVPGLYNYSEQNAELQQLLSKNHIDKETGDHVVSSLEAIGISPEKVSDFGLKFIRREYKGGKFYFLVNHGSKAVNEMIPLRVKAKQVRIMDPISGRSGVAKLSEQGDYTRVRVQIKPGESLFLHTSETDKGGEPWRYYEEGKVYPLTGKWKLSFLNGGPELPRDISISDLGSWTTYGPGYEAFSGTAKYVLEFDRPEEEAENWKLNLGDVRESARVWLNGKYVGCAWSVPFILETGELKKKKNVLEIEVTNLAADRIRDMELKGEEWKIFYDANIVNRNYKKFDASRWDPMPSGLLGPVSLVPLYATTETEN</sequence>
<keyword evidence="2" id="KW-1185">Reference proteome</keyword>
<gene>
    <name evidence="1" type="ORF">ED312_19515</name>
</gene>
<dbReference type="OrthoDB" id="9761519at2"/>
<dbReference type="InterPro" id="IPR008979">
    <property type="entry name" value="Galactose-bd-like_sf"/>
</dbReference>
<evidence type="ECO:0000313" key="2">
    <source>
        <dbReference type="Proteomes" id="UP000267469"/>
    </source>
</evidence>
<dbReference type="PANTHER" id="PTHR36848">
    <property type="entry name" value="DNA-BINDING PROTEIN (PUTATIVE SECRETED PROTEIN)-RELATED"/>
    <property type="match status" value="1"/>
</dbReference>
<dbReference type="InterPro" id="IPR053161">
    <property type="entry name" value="Ulvan_degrading_GH"/>
</dbReference>
<keyword evidence="1" id="KW-0378">Hydrolase</keyword>
<accession>A0A3N0DRL6</accession>
<dbReference type="RefSeq" id="WP_123217710.1">
    <property type="nucleotide sequence ID" value="NZ_RJTM01000136.1"/>
</dbReference>
<evidence type="ECO:0000313" key="1">
    <source>
        <dbReference type="EMBL" id="RNL78126.1"/>
    </source>
</evidence>
<dbReference type="NCBIfam" id="NF045579">
    <property type="entry name" value="rhamnoside_JR"/>
    <property type="match status" value="1"/>
</dbReference>
<dbReference type="PANTHER" id="PTHR36848:SF2">
    <property type="entry name" value="SECRETED PROTEIN"/>
    <property type="match status" value="1"/>
</dbReference>
<dbReference type="GO" id="GO:0016787">
    <property type="term" value="F:hydrolase activity"/>
    <property type="evidence" value="ECO:0007669"/>
    <property type="project" value="UniProtKB-KW"/>
</dbReference>
<proteinExistence type="predicted"/>
<dbReference type="Pfam" id="PF17132">
    <property type="entry name" value="Glyco_hydro_106"/>
    <property type="match status" value="3"/>
</dbReference>
<name>A0A3N0DRL6_SINP1</name>
<organism evidence="1 2">
    <name type="scientific">Sinomicrobium pectinilyticum</name>
    <dbReference type="NCBI Taxonomy" id="1084421"/>
    <lineage>
        <taxon>Bacteria</taxon>
        <taxon>Pseudomonadati</taxon>
        <taxon>Bacteroidota</taxon>
        <taxon>Flavobacteriia</taxon>
        <taxon>Flavobacteriales</taxon>
        <taxon>Flavobacteriaceae</taxon>
        <taxon>Sinomicrobium</taxon>
    </lineage>
</organism>
<dbReference type="SUPFAM" id="SSF49785">
    <property type="entry name" value="Galactose-binding domain-like"/>
    <property type="match status" value="1"/>
</dbReference>
<reference evidence="1 2" key="1">
    <citation type="submission" date="2018-10" db="EMBL/GenBank/DDBJ databases">
        <title>Sinomicrobium pectinilyticum sp. nov., a pectinase-producing bacterium isolated from alkaline and saline soil, and emended description of the genus Sinomicrobium.</title>
        <authorList>
            <person name="Cheng B."/>
            <person name="Li C."/>
            <person name="Lai Q."/>
            <person name="Du M."/>
            <person name="Shao Z."/>
            <person name="Xu P."/>
            <person name="Yang C."/>
        </authorList>
    </citation>
    <scope>NUCLEOTIDE SEQUENCE [LARGE SCALE GENOMIC DNA]</scope>
    <source>
        <strain evidence="1 2">5DNS001</strain>
    </source>
</reference>
<dbReference type="Proteomes" id="UP000267469">
    <property type="component" value="Unassembled WGS sequence"/>
</dbReference>
<comment type="caution">
    <text evidence="1">The sequence shown here is derived from an EMBL/GenBank/DDBJ whole genome shotgun (WGS) entry which is preliminary data.</text>
</comment>
<dbReference type="Gene3D" id="2.60.120.260">
    <property type="entry name" value="Galactose-binding domain-like"/>
    <property type="match status" value="1"/>
</dbReference>
<protein>
    <submittedName>
        <fullName evidence="1">Glycoside hydrolase</fullName>
    </submittedName>
</protein>